<gene>
    <name evidence="2" type="ORF">CSCA_3232</name>
</gene>
<accession>A0A0E3MA93</accession>
<feature type="transmembrane region" description="Helical" evidence="1">
    <location>
        <begin position="204"/>
        <end position="225"/>
    </location>
</feature>
<dbReference type="AlphaFoldDB" id="A0A0E3MA93"/>
<feature type="transmembrane region" description="Helical" evidence="1">
    <location>
        <begin position="108"/>
        <end position="129"/>
    </location>
</feature>
<keyword evidence="1" id="KW-0472">Membrane</keyword>
<dbReference type="EMBL" id="CP009933">
    <property type="protein sequence ID" value="AKA70357.1"/>
    <property type="molecule type" value="Genomic_DNA"/>
</dbReference>
<feature type="transmembrane region" description="Helical" evidence="1">
    <location>
        <begin position="150"/>
        <end position="172"/>
    </location>
</feature>
<dbReference type="Proteomes" id="UP000033115">
    <property type="component" value="Chromosome"/>
</dbReference>
<dbReference type="STRING" id="1548.CSCA_3232"/>
<dbReference type="KEGG" id="csq:CSCA_3232"/>
<feature type="transmembrane region" description="Helical" evidence="1">
    <location>
        <begin position="232"/>
        <end position="252"/>
    </location>
</feature>
<evidence type="ECO:0000313" key="3">
    <source>
        <dbReference type="Proteomes" id="UP000033115"/>
    </source>
</evidence>
<feature type="transmembrane region" description="Helical" evidence="1">
    <location>
        <begin position="7"/>
        <end position="29"/>
    </location>
</feature>
<feature type="transmembrane region" description="Helical" evidence="1">
    <location>
        <begin position="68"/>
        <end position="88"/>
    </location>
</feature>
<reference evidence="2 3" key="1">
    <citation type="journal article" date="2015" name="J. Biotechnol.">
        <title>Complete genome sequence of a malodorant-producing acetogen, Clostridium scatologenes ATCC 25775(T).</title>
        <authorList>
            <person name="Zhu Z."/>
            <person name="Guo T."/>
            <person name="Zheng H."/>
            <person name="Song T."/>
            <person name="Ouyang P."/>
            <person name="Xie J."/>
        </authorList>
    </citation>
    <scope>NUCLEOTIDE SEQUENCE [LARGE SCALE GENOMIC DNA]</scope>
    <source>
        <strain evidence="2 3">ATCC 25775</strain>
    </source>
</reference>
<keyword evidence="1" id="KW-1133">Transmembrane helix</keyword>
<evidence type="ECO:0000313" key="2">
    <source>
        <dbReference type="EMBL" id="AKA70357.1"/>
    </source>
</evidence>
<evidence type="ECO:0000256" key="1">
    <source>
        <dbReference type="SAM" id="Phobius"/>
    </source>
</evidence>
<dbReference type="HOGENOM" id="CLU_890973_0_0_9"/>
<sequence>MKKIIILTLKVVLLVMIMFITISVSSILIGVKRASQPSGNSLIPILIYCILNTLILTLFIVKSKLRDYKLAAVSFIVFWGIQYFMTQIETIYFNSSVKMPLTELIKNVTSGAIYTSIFSLLAVFILGKFKKETNSSYSDVNIKISIINAIPNMIILALIYDIIYFIFGYFIAWQFADLRYYYTGSTHIVNVFQHISNQFRQDPVLILFQFSRGFLWSVLAVIIIDSLGIENWMTYITTGLLFSILITTPLIFPNAYMPIQVRIGHSFELSTSMFVFGVISVITLKNKLASNKLMKDRSL</sequence>
<proteinExistence type="predicted"/>
<keyword evidence="3" id="KW-1185">Reference proteome</keyword>
<dbReference type="RefSeq" id="WP_029162563.1">
    <property type="nucleotide sequence ID" value="NZ_CP009933.1"/>
</dbReference>
<name>A0A0E3MA93_CLOSL</name>
<feature type="transmembrane region" description="Helical" evidence="1">
    <location>
        <begin position="41"/>
        <end position="61"/>
    </location>
</feature>
<keyword evidence="1" id="KW-0812">Transmembrane</keyword>
<feature type="transmembrane region" description="Helical" evidence="1">
    <location>
        <begin position="264"/>
        <end position="284"/>
    </location>
</feature>
<protein>
    <submittedName>
        <fullName evidence="2">Uncharacterized protein</fullName>
    </submittedName>
</protein>
<organism evidence="2 3">
    <name type="scientific">Clostridium scatologenes</name>
    <dbReference type="NCBI Taxonomy" id="1548"/>
    <lineage>
        <taxon>Bacteria</taxon>
        <taxon>Bacillati</taxon>
        <taxon>Bacillota</taxon>
        <taxon>Clostridia</taxon>
        <taxon>Eubacteriales</taxon>
        <taxon>Clostridiaceae</taxon>
        <taxon>Clostridium</taxon>
    </lineage>
</organism>